<reference evidence="3 4" key="1">
    <citation type="journal article" date="2013" name="Biodegradation">
        <title>Quantitative proteomic analysis of ibuprofen-degrading Patulibacter sp. strain I11.</title>
        <authorList>
            <person name="Almeida B."/>
            <person name="Kjeldal H."/>
            <person name="Lolas I."/>
            <person name="Knudsen A.D."/>
            <person name="Carvalho G."/>
            <person name="Nielsen K.L."/>
            <person name="Barreto Crespo M.T."/>
            <person name="Stensballe A."/>
            <person name="Nielsen J.L."/>
        </authorList>
    </citation>
    <scope>NUCLEOTIDE SEQUENCE [LARGE SCALE GENOMIC DNA]</scope>
    <source>
        <strain evidence="3 4">I11</strain>
    </source>
</reference>
<dbReference type="InterPro" id="IPR029052">
    <property type="entry name" value="Metallo-depent_PP-like"/>
</dbReference>
<dbReference type="EMBL" id="AGUD01000092">
    <property type="protein sequence ID" value="EHN11564.1"/>
    <property type="molecule type" value="Genomic_DNA"/>
</dbReference>
<keyword evidence="4" id="KW-1185">Reference proteome</keyword>
<sequence>MLALLYDVHGNLAALDAVLADARRQGADDWLVGGDMTAFGGWPEETLQRLRELRPARWLRGNHERWAIEADAVPEAPLARAGEAATHLALDEATIADLYALPLFQPLPGGGEAWHASPRSDVDGFLPVPGPDEGALLAGRTPPLLVVGHTHLPIRREVARPDGGTTLVVNPGSVGMPFDGDPRAAYALLHDDGRVEHRRVAYDSDRAADRQAERWGDAKWAAVVADTLRSGRPAPWPDTETIPVVPPADSQEPA</sequence>
<dbReference type="PANTHER" id="PTHR42850">
    <property type="entry name" value="METALLOPHOSPHOESTERASE"/>
    <property type="match status" value="1"/>
</dbReference>
<accession>H0E429</accession>
<feature type="region of interest" description="Disordered" evidence="1">
    <location>
        <begin position="229"/>
        <end position="254"/>
    </location>
</feature>
<evidence type="ECO:0000256" key="1">
    <source>
        <dbReference type="SAM" id="MobiDB-lite"/>
    </source>
</evidence>
<dbReference type="PANTHER" id="PTHR42850:SF2">
    <property type="entry name" value="BLL5683 PROTEIN"/>
    <property type="match status" value="1"/>
</dbReference>
<comment type="caution">
    <text evidence="3">The sequence shown here is derived from an EMBL/GenBank/DDBJ whole genome shotgun (WGS) entry which is preliminary data.</text>
</comment>
<dbReference type="AlphaFoldDB" id="H0E429"/>
<dbReference type="Pfam" id="PF00149">
    <property type="entry name" value="Metallophos"/>
    <property type="match status" value="1"/>
</dbReference>
<gene>
    <name evidence="3" type="ORF">PAI11_15550</name>
</gene>
<dbReference type="InterPro" id="IPR050126">
    <property type="entry name" value="Ap4A_hydrolase"/>
</dbReference>
<dbReference type="PIRSF" id="PIRSF000883">
    <property type="entry name" value="Pesterase_MJ0912"/>
    <property type="match status" value="1"/>
</dbReference>
<evidence type="ECO:0000259" key="2">
    <source>
        <dbReference type="Pfam" id="PF00149"/>
    </source>
</evidence>
<evidence type="ECO:0000313" key="4">
    <source>
        <dbReference type="Proteomes" id="UP000005143"/>
    </source>
</evidence>
<dbReference type="Proteomes" id="UP000005143">
    <property type="component" value="Unassembled WGS sequence"/>
</dbReference>
<organism evidence="3 4">
    <name type="scientific">Patulibacter medicamentivorans</name>
    <dbReference type="NCBI Taxonomy" id="1097667"/>
    <lineage>
        <taxon>Bacteria</taxon>
        <taxon>Bacillati</taxon>
        <taxon>Actinomycetota</taxon>
        <taxon>Thermoleophilia</taxon>
        <taxon>Solirubrobacterales</taxon>
        <taxon>Patulibacteraceae</taxon>
        <taxon>Patulibacter</taxon>
    </lineage>
</organism>
<protein>
    <submittedName>
        <fullName evidence="3">Metallophosphoesterase</fullName>
    </submittedName>
</protein>
<dbReference type="Gene3D" id="3.60.21.10">
    <property type="match status" value="1"/>
</dbReference>
<dbReference type="SUPFAM" id="SSF56300">
    <property type="entry name" value="Metallo-dependent phosphatases"/>
    <property type="match status" value="1"/>
</dbReference>
<dbReference type="InterPro" id="IPR011152">
    <property type="entry name" value="Pesterase_MJ0912"/>
</dbReference>
<name>H0E429_9ACTN</name>
<evidence type="ECO:0000313" key="3">
    <source>
        <dbReference type="EMBL" id="EHN11564.1"/>
    </source>
</evidence>
<dbReference type="GO" id="GO:0005737">
    <property type="term" value="C:cytoplasm"/>
    <property type="evidence" value="ECO:0007669"/>
    <property type="project" value="TreeGrafter"/>
</dbReference>
<dbReference type="GO" id="GO:0016791">
    <property type="term" value="F:phosphatase activity"/>
    <property type="evidence" value="ECO:0007669"/>
    <property type="project" value="TreeGrafter"/>
</dbReference>
<dbReference type="RefSeq" id="WP_007572886.1">
    <property type="nucleotide sequence ID" value="NZ_AGUD01000092.1"/>
</dbReference>
<dbReference type="InterPro" id="IPR004843">
    <property type="entry name" value="Calcineurin-like_PHP"/>
</dbReference>
<feature type="domain" description="Calcineurin-like phosphoesterase" evidence="2">
    <location>
        <begin position="7"/>
        <end position="152"/>
    </location>
</feature>
<proteinExistence type="predicted"/>
<dbReference type="CDD" id="cd00838">
    <property type="entry name" value="MPP_superfamily"/>
    <property type="match status" value="1"/>
</dbReference>